<dbReference type="EMBL" id="JAAEAA010000004">
    <property type="protein sequence ID" value="NDK55230.1"/>
    <property type="molecule type" value="Genomic_DNA"/>
</dbReference>
<dbReference type="GO" id="GO:0016787">
    <property type="term" value="F:hydrolase activity"/>
    <property type="evidence" value="ECO:0007669"/>
    <property type="project" value="UniProtKB-KW"/>
</dbReference>
<name>A0A6B2H5Y2_9BACT</name>
<comment type="caution">
    <text evidence="1">The sequence shown here is derived from an EMBL/GenBank/DDBJ whole genome shotgun (WGS) entry which is preliminary data.</text>
</comment>
<organism evidence="1 2">
    <name type="scientific">Pontibacter fetidus</name>
    <dbReference type="NCBI Taxonomy" id="2700082"/>
    <lineage>
        <taxon>Bacteria</taxon>
        <taxon>Pseudomonadati</taxon>
        <taxon>Bacteroidota</taxon>
        <taxon>Cytophagia</taxon>
        <taxon>Cytophagales</taxon>
        <taxon>Hymenobacteraceae</taxon>
        <taxon>Pontibacter</taxon>
    </lineage>
</organism>
<gene>
    <name evidence="1" type="ORF">GWO68_04790</name>
</gene>
<dbReference type="InterPro" id="IPR010662">
    <property type="entry name" value="RBBP9/YdeN"/>
</dbReference>
<evidence type="ECO:0000313" key="1">
    <source>
        <dbReference type="EMBL" id="NDK55230.1"/>
    </source>
</evidence>
<sequence>MAEVQIIHVPGLYNSGPEHWQTYWQQKDPESIRVQQSDWDNPVCKDWVEELQKVIAKAQDKEIVLVAHSLGCMTVAHWAQKYTANIKAAFLVAPPEVEIDVELKEVLDFAPFPKTKLPFNSMLVASTDDDYLTIDRAEYLAELWGSEFVNVGAKGHINSYSGIGDWPEGQQLLARLIA</sequence>
<reference evidence="1 2" key="1">
    <citation type="submission" date="2020-01" db="EMBL/GenBank/DDBJ databases">
        <authorList>
            <person name="Kim M.K."/>
        </authorList>
    </citation>
    <scope>NUCLEOTIDE SEQUENCE [LARGE SCALE GENOMIC DNA]</scope>
    <source>
        <strain evidence="1 2">BT213</strain>
    </source>
</reference>
<dbReference type="InterPro" id="IPR029058">
    <property type="entry name" value="AB_hydrolase_fold"/>
</dbReference>
<protein>
    <submittedName>
        <fullName evidence="1">Alpha/beta hydrolase</fullName>
    </submittedName>
</protein>
<proteinExistence type="predicted"/>
<keyword evidence="1" id="KW-0378">Hydrolase</keyword>
<dbReference type="SUPFAM" id="SSF53474">
    <property type="entry name" value="alpha/beta-Hydrolases"/>
    <property type="match status" value="1"/>
</dbReference>
<dbReference type="Proteomes" id="UP000478546">
    <property type="component" value="Unassembled WGS sequence"/>
</dbReference>
<dbReference type="RefSeq" id="WP_162345279.1">
    <property type="nucleotide sequence ID" value="NZ_JAAEAA010000004.1"/>
</dbReference>
<dbReference type="Pfam" id="PF06821">
    <property type="entry name" value="Ser_hydrolase"/>
    <property type="match status" value="1"/>
</dbReference>
<keyword evidence="2" id="KW-1185">Reference proteome</keyword>
<evidence type="ECO:0000313" key="2">
    <source>
        <dbReference type="Proteomes" id="UP000478546"/>
    </source>
</evidence>
<dbReference type="AlphaFoldDB" id="A0A6B2H5Y2"/>
<dbReference type="Gene3D" id="3.40.50.1820">
    <property type="entry name" value="alpha/beta hydrolase"/>
    <property type="match status" value="1"/>
</dbReference>
<accession>A0A6B2H5Y2</accession>